<sequence>MSTSKPIPSPCIQQCRLDDAGQSCLGCRRTLDEIAGWPGFDEVQKQAVWARLLALPLPVVGKHCQRCGAAFRCGEGGPDGGCWCSELPAVLPLVTSGGDCLCPSCLRDTLCQAYAARGLSAPF</sequence>
<name>A0A1Y6BI50_9NEIS</name>
<dbReference type="EMBL" id="FXAG01000004">
    <property type="protein sequence ID" value="SMF08638.1"/>
    <property type="molecule type" value="Genomic_DNA"/>
</dbReference>
<accession>A0A1Y6BI50</accession>
<dbReference type="Pfam" id="PF14375">
    <property type="entry name" value="Cys_rich_CWC"/>
    <property type="match status" value="1"/>
</dbReference>
<dbReference type="STRING" id="1123014.SAMN02745746_01207"/>
<evidence type="ECO:0000313" key="2">
    <source>
        <dbReference type="Proteomes" id="UP000192920"/>
    </source>
</evidence>
<dbReference type="Pfam" id="PF06945">
    <property type="entry name" value="DUF1289"/>
    <property type="match status" value="1"/>
</dbReference>
<dbReference type="InterPro" id="IPR010710">
    <property type="entry name" value="DUF1289"/>
</dbReference>
<dbReference type="Proteomes" id="UP000192920">
    <property type="component" value="Unassembled WGS sequence"/>
</dbReference>
<organism evidence="1 2">
    <name type="scientific">Pseudogulbenkiania subflava DSM 22618</name>
    <dbReference type="NCBI Taxonomy" id="1123014"/>
    <lineage>
        <taxon>Bacteria</taxon>
        <taxon>Pseudomonadati</taxon>
        <taxon>Pseudomonadota</taxon>
        <taxon>Betaproteobacteria</taxon>
        <taxon>Neisseriales</taxon>
        <taxon>Chromobacteriaceae</taxon>
        <taxon>Pseudogulbenkiania</taxon>
    </lineage>
</organism>
<dbReference type="PANTHER" id="PTHR35175">
    <property type="entry name" value="DUF1289 DOMAIN-CONTAINING PROTEIN"/>
    <property type="match status" value="1"/>
</dbReference>
<protein>
    <submittedName>
        <fullName evidence="1">Predicted Fe-S protein YdhL, DUF1289 family</fullName>
    </submittedName>
</protein>
<dbReference type="AlphaFoldDB" id="A0A1Y6BI50"/>
<proteinExistence type="predicted"/>
<dbReference type="RefSeq" id="WP_085275521.1">
    <property type="nucleotide sequence ID" value="NZ_FXAG01000004.1"/>
</dbReference>
<gene>
    <name evidence="1" type="ORF">SAMN02745746_01207</name>
</gene>
<dbReference type="PANTHER" id="PTHR35175:SF2">
    <property type="entry name" value="DUF1289 DOMAIN-CONTAINING PROTEIN"/>
    <property type="match status" value="1"/>
</dbReference>
<evidence type="ECO:0000313" key="1">
    <source>
        <dbReference type="EMBL" id="SMF08638.1"/>
    </source>
</evidence>
<reference evidence="2" key="1">
    <citation type="submission" date="2017-04" db="EMBL/GenBank/DDBJ databases">
        <authorList>
            <person name="Varghese N."/>
            <person name="Submissions S."/>
        </authorList>
    </citation>
    <scope>NUCLEOTIDE SEQUENCE [LARGE SCALE GENOMIC DNA]</scope>
    <source>
        <strain evidence="2">DSM 22618</strain>
    </source>
</reference>
<keyword evidence="2" id="KW-1185">Reference proteome</keyword>
<dbReference type="InterPro" id="IPR032720">
    <property type="entry name" value="Cys_rich_CWC"/>
</dbReference>